<protein>
    <submittedName>
        <fullName evidence="4">Uncharacterized protein</fullName>
    </submittedName>
</protein>
<keyword evidence="5" id="KW-1185">Reference proteome</keyword>
<dbReference type="Gene3D" id="1.25.40.10">
    <property type="entry name" value="Tetratricopeptide repeat domain"/>
    <property type="match status" value="1"/>
</dbReference>
<dbReference type="AlphaFoldDB" id="A0A6M4H509"/>
<evidence type="ECO:0000256" key="3">
    <source>
        <dbReference type="SAM" id="SignalP"/>
    </source>
</evidence>
<organism evidence="4 5">
    <name type="scientific">Usitatibacter palustris</name>
    <dbReference type="NCBI Taxonomy" id="2732487"/>
    <lineage>
        <taxon>Bacteria</taxon>
        <taxon>Pseudomonadati</taxon>
        <taxon>Pseudomonadota</taxon>
        <taxon>Betaproteobacteria</taxon>
        <taxon>Nitrosomonadales</taxon>
        <taxon>Usitatibacteraceae</taxon>
        <taxon>Usitatibacter</taxon>
    </lineage>
</organism>
<keyword evidence="2" id="KW-0802">TPR repeat</keyword>
<evidence type="ECO:0000313" key="5">
    <source>
        <dbReference type="Proteomes" id="UP000503096"/>
    </source>
</evidence>
<accession>A0A6M4H509</accession>
<sequence>MKRIASTCLVALALAAPAVAFAEASEYQPRAEATASDYDDALKAINRKDWRKAITSLESAARVDPSNADIQNLLGYSNRKNGNLDAAFKHYDRALQLNPKHLGAHEYVGEAYLMAGKPAKAREHLATLERLCPATCEQRELLKKAIADYEAKPR</sequence>
<dbReference type="InterPro" id="IPR019734">
    <property type="entry name" value="TPR_rpt"/>
</dbReference>
<evidence type="ECO:0000313" key="4">
    <source>
        <dbReference type="EMBL" id="QJR13783.1"/>
    </source>
</evidence>
<dbReference type="RefSeq" id="WP_171160524.1">
    <property type="nucleotide sequence ID" value="NZ_CP053073.1"/>
</dbReference>
<proteinExistence type="predicted"/>
<reference evidence="4 5" key="1">
    <citation type="submission" date="2020-04" db="EMBL/GenBank/DDBJ databases">
        <title>Usitatibacter rugosus gen. nov., sp. nov. and Usitatibacter palustris sp. nov., novel members of Usitatibacteraceae fam. nov. within the order Nitrosomonadales isolated from soil.</title>
        <authorList>
            <person name="Huber K.J."/>
            <person name="Neumann-Schaal M."/>
            <person name="Geppert A."/>
            <person name="Luckner M."/>
            <person name="Wanner G."/>
            <person name="Overmann J."/>
        </authorList>
    </citation>
    <scope>NUCLEOTIDE SEQUENCE [LARGE SCALE GENOMIC DNA]</scope>
    <source>
        <strain evidence="4 5">Swamp67</strain>
    </source>
</reference>
<name>A0A6M4H509_9PROT</name>
<feature type="repeat" description="TPR" evidence="2">
    <location>
        <begin position="68"/>
        <end position="101"/>
    </location>
</feature>
<dbReference type="InParanoid" id="A0A6M4H509"/>
<dbReference type="InterPro" id="IPR011990">
    <property type="entry name" value="TPR-like_helical_dom_sf"/>
</dbReference>
<keyword evidence="1 3" id="KW-0732">Signal</keyword>
<dbReference type="PROSITE" id="PS50005">
    <property type="entry name" value="TPR"/>
    <property type="match status" value="1"/>
</dbReference>
<dbReference type="SUPFAM" id="SSF48452">
    <property type="entry name" value="TPR-like"/>
    <property type="match status" value="1"/>
</dbReference>
<feature type="signal peptide" evidence="3">
    <location>
        <begin position="1"/>
        <end position="22"/>
    </location>
</feature>
<dbReference type="PROSITE" id="PS00306">
    <property type="entry name" value="CASEIN_ALPHA_BETA"/>
    <property type="match status" value="1"/>
</dbReference>
<dbReference type="Proteomes" id="UP000503096">
    <property type="component" value="Chromosome"/>
</dbReference>
<gene>
    <name evidence="4" type="ORF">DSM104440_00573</name>
</gene>
<dbReference type="KEGG" id="upl:DSM104440_00573"/>
<dbReference type="EMBL" id="CP053073">
    <property type="protein sequence ID" value="QJR13783.1"/>
    <property type="molecule type" value="Genomic_DNA"/>
</dbReference>
<dbReference type="InterPro" id="IPR031305">
    <property type="entry name" value="Casein_CS"/>
</dbReference>
<dbReference type="SMART" id="SM00028">
    <property type="entry name" value="TPR"/>
    <property type="match status" value="3"/>
</dbReference>
<evidence type="ECO:0000256" key="1">
    <source>
        <dbReference type="ARBA" id="ARBA00022729"/>
    </source>
</evidence>
<evidence type="ECO:0000256" key="2">
    <source>
        <dbReference type="PROSITE-ProRule" id="PRU00339"/>
    </source>
</evidence>
<dbReference type="Pfam" id="PF13432">
    <property type="entry name" value="TPR_16"/>
    <property type="match status" value="1"/>
</dbReference>
<feature type="chain" id="PRO_5027076908" evidence="3">
    <location>
        <begin position="23"/>
        <end position="154"/>
    </location>
</feature>